<evidence type="ECO:0000256" key="2">
    <source>
        <dbReference type="ARBA" id="ARBA00022722"/>
    </source>
</evidence>
<keyword evidence="3" id="KW-0378">Hydrolase</keyword>
<proteinExistence type="inferred from homology"/>
<sequence>MCMPFLHKKGEIKMRDVEWETSLYNHQHEMIKRLDAYRKRSSGANYSKDETMVIEHSFQLLVAFMIDLARYVLEHHYETVVTSRKEVLNALIAHNDVTYEQAEQMRTLISLRDKILHDYLDENFKDLEEAMTLRRYGLVEILTKEWITRLSSLP</sequence>
<dbReference type="AlphaFoldDB" id="A0A318UQH1"/>
<accession>A0A318UQH1</accession>
<dbReference type="Pfam" id="PF01934">
    <property type="entry name" value="HepT-like"/>
    <property type="match status" value="1"/>
</dbReference>
<protein>
    <recommendedName>
        <fullName evidence="7">DUF86 domain-containing protein</fullName>
    </recommendedName>
</protein>
<dbReference type="GO" id="GO:0110001">
    <property type="term" value="C:toxin-antitoxin complex"/>
    <property type="evidence" value="ECO:0007669"/>
    <property type="project" value="InterPro"/>
</dbReference>
<keyword evidence="1" id="KW-1277">Toxin-antitoxin system</keyword>
<comment type="caution">
    <text evidence="5">The sequence shown here is derived from an EMBL/GenBank/DDBJ whole genome shotgun (WGS) entry which is preliminary data.</text>
</comment>
<dbReference type="GO" id="GO:0016787">
    <property type="term" value="F:hydrolase activity"/>
    <property type="evidence" value="ECO:0007669"/>
    <property type="project" value="UniProtKB-KW"/>
</dbReference>
<dbReference type="EMBL" id="QKLW01000011">
    <property type="protein sequence ID" value="PYF78672.1"/>
    <property type="molecule type" value="Genomic_DNA"/>
</dbReference>
<evidence type="ECO:0000313" key="6">
    <source>
        <dbReference type="Proteomes" id="UP000247551"/>
    </source>
</evidence>
<keyword evidence="6" id="KW-1185">Reference proteome</keyword>
<comment type="similarity">
    <text evidence="4">Belongs to the HepT RNase toxin family.</text>
</comment>
<dbReference type="GO" id="GO:0004540">
    <property type="term" value="F:RNA nuclease activity"/>
    <property type="evidence" value="ECO:0007669"/>
    <property type="project" value="InterPro"/>
</dbReference>
<name>A0A318UQH1_9GAMM</name>
<gene>
    <name evidence="5" type="ORF">DFP75_11191</name>
</gene>
<dbReference type="Gene3D" id="1.20.120.580">
    <property type="entry name" value="bsu32300-like"/>
    <property type="match status" value="1"/>
</dbReference>
<dbReference type="Proteomes" id="UP000247551">
    <property type="component" value="Unassembled WGS sequence"/>
</dbReference>
<evidence type="ECO:0000313" key="5">
    <source>
        <dbReference type="EMBL" id="PYF78672.1"/>
    </source>
</evidence>
<evidence type="ECO:0000256" key="1">
    <source>
        <dbReference type="ARBA" id="ARBA00022649"/>
    </source>
</evidence>
<evidence type="ECO:0000256" key="3">
    <source>
        <dbReference type="ARBA" id="ARBA00022801"/>
    </source>
</evidence>
<organism evidence="5 6">
    <name type="scientific">Marinomonas alcarazii</name>
    <dbReference type="NCBI Taxonomy" id="491949"/>
    <lineage>
        <taxon>Bacteria</taxon>
        <taxon>Pseudomonadati</taxon>
        <taxon>Pseudomonadota</taxon>
        <taxon>Gammaproteobacteria</taxon>
        <taxon>Oceanospirillales</taxon>
        <taxon>Oceanospirillaceae</taxon>
        <taxon>Marinomonas</taxon>
    </lineage>
</organism>
<evidence type="ECO:0000256" key="4">
    <source>
        <dbReference type="ARBA" id="ARBA00024207"/>
    </source>
</evidence>
<keyword evidence="2" id="KW-0540">Nuclease</keyword>
<evidence type="ECO:0008006" key="7">
    <source>
        <dbReference type="Google" id="ProtNLM"/>
    </source>
</evidence>
<dbReference type="InterPro" id="IPR037038">
    <property type="entry name" value="HepT-like_sf"/>
</dbReference>
<reference evidence="5 6" key="1">
    <citation type="submission" date="2018-06" db="EMBL/GenBank/DDBJ databases">
        <title>Genomic Encyclopedia of Type Strains, Phase III (KMG-III): the genomes of soil and plant-associated and newly described type strains.</title>
        <authorList>
            <person name="Whitman W."/>
        </authorList>
    </citation>
    <scope>NUCLEOTIDE SEQUENCE [LARGE SCALE GENOMIC DNA]</scope>
    <source>
        <strain evidence="5 6">CECT 7730</strain>
    </source>
</reference>
<dbReference type="InterPro" id="IPR008201">
    <property type="entry name" value="HepT-like"/>
</dbReference>